<dbReference type="Proteomes" id="UP000799441">
    <property type="component" value="Unassembled WGS sequence"/>
</dbReference>
<name>A0A9P4Q3R2_9PEZI</name>
<dbReference type="AlphaFoldDB" id="A0A9P4Q3R2"/>
<feature type="non-terminal residue" evidence="1">
    <location>
        <position position="1"/>
    </location>
</feature>
<evidence type="ECO:0000313" key="1">
    <source>
        <dbReference type="EMBL" id="KAF2717574.1"/>
    </source>
</evidence>
<reference evidence="1" key="1">
    <citation type="journal article" date="2020" name="Stud. Mycol.">
        <title>101 Dothideomycetes genomes: a test case for predicting lifestyles and emergence of pathogens.</title>
        <authorList>
            <person name="Haridas S."/>
            <person name="Albert R."/>
            <person name="Binder M."/>
            <person name="Bloem J."/>
            <person name="Labutti K."/>
            <person name="Salamov A."/>
            <person name="Andreopoulos B."/>
            <person name="Baker S."/>
            <person name="Barry K."/>
            <person name="Bills G."/>
            <person name="Bluhm B."/>
            <person name="Cannon C."/>
            <person name="Castanera R."/>
            <person name="Culley D."/>
            <person name="Daum C."/>
            <person name="Ezra D."/>
            <person name="Gonzalez J."/>
            <person name="Henrissat B."/>
            <person name="Kuo A."/>
            <person name="Liang C."/>
            <person name="Lipzen A."/>
            <person name="Lutzoni F."/>
            <person name="Magnuson J."/>
            <person name="Mondo S."/>
            <person name="Nolan M."/>
            <person name="Ohm R."/>
            <person name="Pangilinan J."/>
            <person name="Park H.-J."/>
            <person name="Ramirez L."/>
            <person name="Alfaro M."/>
            <person name="Sun H."/>
            <person name="Tritt A."/>
            <person name="Yoshinaga Y."/>
            <person name="Zwiers L.-H."/>
            <person name="Turgeon B."/>
            <person name="Goodwin S."/>
            <person name="Spatafora J."/>
            <person name="Crous P."/>
            <person name="Grigoriev I."/>
        </authorList>
    </citation>
    <scope>NUCLEOTIDE SEQUENCE</scope>
    <source>
        <strain evidence="1">CBS 116435</strain>
    </source>
</reference>
<dbReference type="OrthoDB" id="3838727at2759"/>
<keyword evidence="2" id="KW-1185">Reference proteome</keyword>
<sequence>DAQVFNLTVENNCDVAKTFGLYQIAQPSFQMIQKSDPVVIEPKGTSVISAPFTELGMRLSATADQGTAAQWLSQPLFEFGYSEYNGLTGTAYDLSVMEGSDATGLAAYPDCETCESKICFAEGCSKAQAWTHENQVADGSPADTVCYEGLKNFKVVWCP</sequence>
<feature type="non-terminal residue" evidence="1">
    <location>
        <position position="159"/>
    </location>
</feature>
<evidence type="ECO:0000313" key="2">
    <source>
        <dbReference type="Proteomes" id="UP000799441"/>
    </source>
</evidence>
<comment type="caution">
    <text evidence="1">The sequence shown here is derived from an EMBL/GenBank/DDBJ whole genome shotgun (WGS) entry which is preliminary data.</text>
</comment>
<dbReference type="EMBL" id="MU003841">
    <property type="protein sequence ID" value="KAF2717574.1"/>
    <property type="molecule type" value="Genomic_DNA"/>
</dbReference>
<accession>A0A9P4Q3R2</accession>
<proteinExistence type="predicted"/>
<organism evidence="1 2">
    <name type="scientific">Polychaeton citri CBS 116435</name>
    <dbReference type="NCBI Taxonomy" id="1314669"/>
    <lineage>
        <taxon>Eukaryota</taxon>
        <taxon>Fungi</taxon>
        <taxon>Dikarya</taxon>
        <taxon>Ascomycota</taxon>
        <taxon>Pezizomycotina</taxon>
        <taxon>Dothideomycetes</taxon>
        <taxon>Dothideomycetidae</taxon>
        <taxon>Capnodiales</taxon>
        <taxon>Capnodiaceae</taxon>
        <taxon>Polychaeton</taxon>
    </lineage>
</organism>
<protein>
    <submittedName>
        <fullName evidence="1">Uncharacterized protein</fullName>
    </submittedName>
</protein>
<gene>
    <name evidence="1" type="ORF">K431DRAFT_209877</name>
</gene>